<keyword evidence="8" id="KW-0547">Nucleotide-binding</keyword>
<dbReference type="InterPro" id="IPR010994">
    <property type="entry name" value="RuvA_2-like"/>
</dbReference>
<evidence type="ECO:0000256" key="4">
    <source>
        <dbReference type="ARBA" id="ARBA00023172"/>
    </source>
</evidence>
<dbReference type="GO" id="GO:0016787">
    <property type="term" value="F:hydrolase activity"/>
    <property type="evidence" value="ECO:0007669"/>
    <property type="project" value="UniProtKB-KW"/>
</dbReference>
<dbReference type="SMART" id="SM00278">
    <property type="entry name" value="HhH1"/>
    <property type="match status" value="2"/>
</dbReference>
<dbReference type="Gene3D" id="1.10.8.10">
    <property type="entry name" value="DNA helicase RuvA subunit, C-terminal domain"/>
    <property type="match status" value="1"/>
</dbReference>
<keyword evidence="9" id="KW-1185">Reference proteome</keyword>
<evidence type="ECO:0000256" key="3">
    <source>
        <dbReference type="ARBA" id="ARBA00023125"/>
    </source>
</evidence>
<dbReference type="SUPFAM" id="SSF47781">
    <property type="entry name" value="RuvA domain 2-like"/>
    <property type="match status" value="1"/>
</dbReference>
<dbReference type="CDD" id="cd14332">
    <property type="entry name" value="UBA_RuvA_C"/>
    <property type="match status" value="1"/>
</dbReference>
<keyword evidence="3 6" id="KW-0238">DNA-binding</keyword>
<dbReference type="Gene3D" id="1.10.150.20">
    <property type="entry name" value="5' to 3' exonuclease, C-terminal subdomain"/>
    <property type="match status" value="1"/>
</dbReference>
<evidence type="ECO:0000256" key="5">
    <source>
        <dbReference type="ARBA" id="ARBA00023204"/>
    </source>
</evidence>
<keyword evidence="2 6" id="KW-0227">DNA damage</keyword>
<comment type="subunit">
    <text evidence="6">Homotetramer. Forms an RuvA(8)-RuvB(12)-Holliday junction (HJ) complex. HJ DNA is sandwiched between 2 RuvA tetramers; dsDNA enters through RuvA and exits via RuvB. An RuvB hexamer assembles on each DNA strand where it exits the tetramer. Each RuvB hexamer is contacted by two RuvA subunits (via domain III) on 2 adjacent RuvB subunits; this complex drives branch migration. In the full resolvosome a probable DNA-RuvA(4)-RuvB(12)-RuvC(2) complex forms which resolves the HJ.</text>
</comment>
<dbReference type="GO" id="GO:0009378">
    <property type="term" value="F:four-way junction helicase activity"/>
    <property type="evidence" value="ECO:0007669"/>
    <property type="project" value="InterPro"/>
</dbReference>
<accession>B6GE75</accession>
<dbReference type="GO" id="GO:0006310">
    <property type="term" value="P:DNA recombination"/>
    <property type="evidence" value="ECO:0007669"/>
    <property type="project" value="UniProtKB-UniRule"/>
</dbReference>
<dbReference type="NCBIfam" id="TIGR00084">
    <property type="entry name" value="ruvA"/>
    <property type="match status" value="1"/>
</dbReference>
<dbReference type="InterPro" id="IPR003583">
    <property type="entry name" value="Hlx-hairpin-Hlx_DNA-bd_motif"/>
</dbReference>
<dbReference type="SUPFAM" id="SSF50249">
    <property type="entry name" value="Nucleic acid-binding proteins"/>
    <property type="match status" value="1"/>
</dbReference>
<feature type="domain" description="Helix-hairpin-helix DNA-binding motif class 1" evidence="7">
    <location>
        <begin position="108"/>
        <end position="127"/>
    </location>
</feature>
<dbReference type="InterPro" id="IPR036267">
    <property type="entry name" value="RuvA_C_sf"/>
</dbReference>
<feature type="region of interest" description="Domain I" evidence="6">
    <location>
        <begin position="1"/>
        <end position="64"/>
    </location>
</feature>
<comment type="function">
    <text evidence="6">The RuvA-RuvB-RuvC complex processes Holliday junction (HJ) DNA during genetic recombination and DNA repair, while the RuvA-RuvB complex plays an important role in the rescue of blocked DNA replication forks via replication fork reversal (RFR). RuvA specifically binds to HJ cruciform DNA, conferring on it an open structure. The RuvB hexamer acts as an ATP-dependent pump, pulling dsDNA into and through the RuvAB complex. HJ branch migration allows RuvC to scan DNA until it finds its consensus sequence, where it cleaves and resolves the cruciform DNA.</text>
</comment>
<name>B6GE75_9ACTN</name>
<dbReference type="Proteomes" id="UP000003560">
    <property type="component" value="Unassembled WGS sequence"/>
</dbReference>
<dbReference type="GO" id="GO:0006281">
    <property type="term" value="P:DNA repair"/>
    <property type="evidence" value="ECO:0007669"/>
    <property type="project" value="UniProtKB-UniRule"/>
</dbReference>
<feature type="region of interest" description="Domain III" evidence="6">
    <location>
        <begin position="157"/>
        <end position="208"/>
    </location>
</feature>
<dbReference type="GO" id="GO:0009379">
    <property type="term" value="C:Holliday junction helicase complex"/>
    <property type="evidence" value="ECO:0007669"/>
    <property type="project" value="InterPro"/>
</dbReference>
<dbReference type="HAMAP" id="MF_00031">
    <property type="entry name" value="DNA_HJ_migration_RuvA"/>
    <property type="match status" value="1"/>
</dbReference>
<organism evidence="8 9">
    <name type="scientific">Collinsella stercoris DSM 13279</name>
    <dbReference type="NCBI Taxonomy" id="445975"/>
    <lineage>
        <taxon>Bacteria</taxon>
        <taxon>Bacillati</taxon>
        <taxon>Actinomycetota</taxon>
        <taxon>Coriobacteriia</taxon>
        <taxon>Coriobacteriales</taxon>
        <taxon>Coriobacteriaceae</taxon>
        <taxon>Collinsella</taxon>
    </lineage>
</organism>
<reference evidence="8 9" key="2">
    <citation type="submission" date="2008-10" db="EMBL/GenBank/DDBJ databases">
        <authorList>
            <person name="Fulton L."/>
            <person name="Clifton S."/>
            <person name="Fulton B."/>
            <person name="Xu J."/>
            <person name="Minx P."/>
            <person name="Pepin K.H."/>
            <person name="Johnson M."/>
            <person name="Thiruvilangam P."/>
            <person name="Bhonagiri V."/>
            <person name="Nash W.E."/>
            <person name="Mardis E.R."/>
            <person name="Wilson R.K."/>
        </authorList>
    </citation>
    <scope>NUCLEOTIDE SEQUENCE [LARGE SCALE GENOMIC DNA]</scope>
    <source>
        <strain evidence="8 9">DSM 13279</strain>
    </source>
</reference>
<comment type="similarity">
    <text evidence="6">Belongs to the RuvA family.</text>
</comment>
<comment type="subcellular location">
    <subcellularLocation>
        <location evidence="6">Cytoplasm</location>
    </subcellularLocation>
</comment>
<feature type="region of interest" description="Flexible linker" evidence="6">
    <location>
        <begin position="144"/>
        <end position="156"/>
    </location>
</feature>
<dbReference type="GO" id="GO:0005737">
    <property type="term" value="C:cytoplasm"/>
    <property type="evidence" value="ECO:0007669"/>
    <property type="project" value="UniProtKB-SubCell"/>
</dbReference>
<evidence type="ECO:0000313" key="8">
    <source>
        <dbReference type="EMBL" id="EEA89417.1"/>
    </source>
</evidence>
<dbReference type="eggNOG" id="COG0632">
    <property type="taxonomic scope" value="Bacteria"/>
</dbReference>
<dbReference type="InterPro" id="IPR011114">
    <property type="entry name" value="RuvA_C"/>
</dbReference>
<evidence type="ECO:0000256" key="2">
    <source>
        <dbReference type="ARBA" id="ARBA00022763"/>
    </source>
</evidence>
<sequence>MISQLHGTVAEATPSMAVIDVNGVGFELGISGTTAAGLPQVGGKVLLYTRMVVREDSCTLFGFASKDERTMFDKLVAVSGVGAKLALAILTTFSVPQLYAVVMAEDDKGMATVPGVGKKTAQRLILELKGAFSKDRSLAGSAVAASIPLPLDVARPVAPNAMDDASAALLSMGFTPAEVSLALSGYDGADMRVEDLLAAALKRLGMDA</sequence>
<comment type="caution">
    <text evidence="6">Lacks conserved residue(s) required for the propagation of feature annotation.</text>
</comment>
<evidence type="ECO:0000313" key="9">
    <source>
        <dbReference type="Proteomes" id="UP000003560"/>
    </source>
</evidence>
<evidence type="ECO:0000256" key="1">
    <source>
        <dbReference type="ARBA" id="ARBA00022490"/>
    </source>
</evidence>
<dbReference type="SUPFAM" id="SSF46929">
    <property type="entry name" value="DNA helicase RuvA subunit, C-terminal domain"/>
    <property type="match status" value="1"/>
</dbReference>
<dbReference type="AlphaFoldDB" id="B6GE75"/>
<dbReference type="Pfam" id="PF14520">
    <property type="entry name" value="HHH_5"/>
    <property type="match status" value="1"/>
</dbReference>
<dbReference type="InterPro" id="IPR000085">
    <property type="entry name" value="RuvA"/>
</dbReference>
<keyword evidence="8" id="KW-0378">Hydrolase</keyword>
<keyword evidence="1 6" id="KW-0963">Cytoplasm</keyword>
<dbReference type="GeneID" id="98001628"/>
<dbReference type="GO" id="GO:0000400">
    <property type="term" value="F:four-way junction DNA binding"/>
    <property type="evidence" value="ECO:0007669"/>
    <property type="project" value="UniProtKB-UniRule"/>
</dbReference>
<gene>
    <name evidence="6 8" type="primary">ruvA</name>
    <name evidence="8" type="ORF">COLSTE_02412</name>
</gene>
<dbReference type="GO" id="GO:0005524">
    <property type="term" value="F:ATP binding"/>
    <property type="evidence" value="ECO:0007669"/>
    <property type="project" value="InterPro"/>
</dbReference>
<dbReference type="STRING" id="445975.COLSTE_02412"/>
<keyword evidence="4 6" id="KW-0233">DNA recombination</keyword>
<dbReference type="Pfam" id="PF01330">
    <property type="entry name" value="RuvA_N"/>
    <property type="match status" value="1"/>
</dbReference>
<dbReference type="Gene3D" id="2.40.50.140">
    <property type="entry name" value="Nucleic acid-binding proteins"/>
    <property type="match status" value="1"/>
</dbReference>
<dbReference type="Pfam" id="PF07499">
    <property type="entry name" value="RuvA_C"/>
    <property type="match status" value="1"/>
</dbReference>
<keyword evidence="8" id="KW-0347">Helicase</keyword>
<dbReference type="GO" id="GO:0048476">
    <property type="term" value="C:Holliday junction resolvase complex"/>
    <property type="evidence" value="ECO:0007669"/>
    <property type="project" value="UniProtKB-UniRule"/>
</dbReference>
<keyword evidence="5 6" id="KW-0234">DNA repair</keyword>
<dbReference type="OrthoDB" id="5293449at2"/>
<evidence type="ECO:0000259" key="7">
    <source>
        <dbReference type="SMART" id="SM00278"/>
    </source>
</evidence>
<dbReference type="RefSeq" id="WP_006722034.1">
    <property type="nucleotide sequence ID" value="NZ_CP085935.1"/>
</dbReference>
<keyword evidence="8" id="KW-0067">ATP-binding</keyword>
<reference evidence="8 9" key="1">
    <citation type="submission" date="2008-10" db="EMBL/GenBank/DDBJ databases">
        <title>Draft genome sequence of Collinsella stercoris (DSM 13279).</title>
        <authorList>
            <person name="Sudarsanam P."/>
            <person name="Ley R."/>
            <person name="Guruge J."/>
            <person name="Turnbaugh P.J."/>
            <person name="Mahowald M."/>
            <person name="Liep D."/>
            <person name="Gordon J."/>
        </authorList>
    </citation>
    <scope>NUCLEOTIDE SEQUENCE [LARGE SCALE GENOMIC DNA]</scope>
    <source>
        <strain evidence="8 9">DSM 13279</strain>
    </source>
</reference>
<comment type="domain">
    <text evidence="6">Has three domains with a flexible linker between the domains II and III and assumes an 'L' shape. Domain III is highly mobile and contacts RuvB.</text>
</comment>
<dbReference type="InterPro" id="IPR013849">
    <property type="entry name" value="DNA_helicase_Holl-junc_RuvA_I"/>
</dbReference>
<evidence type="ECO:0000256" key="6">
    <source>
        <dbReference type="HAMAP-Rule" id="MF_00031"/>
    </source>
</evidence>
<dbReference type="InterPro" id="IPR012340">
    <property type="entry name" value="NA-bd_OB-fold"/>
</dbReference>
<dbReference type="HOGENOM" id="CLU_087936_0_0_11"/>
<proteinExistence type="inferred from homology"/>
<dbReference type="EMBL" id="ABXJ01000143">
    <property type="protein sequence ID" value="EEA89417.1"/>
    <property type="molecule type" value="Genomic_DNA"/>
</dbReference>
<comment type="caution">
    <text evidence="8">The sequence shown here is derived from an EMBL/GenBank/DDBJ whole genome shotgun (WGS) entry which is preliminary data.</text>
</comment>
<protein>
    <recommendedName>
        <fullName evidence="6">Holliday junction branch migration complex subunit RuvA</fullName>
    </recommendedName>
</protein>
<feature type="domain" description="Helix-hairpin-helix DNA-binding motif class 1" evidence="7">
    <location>
        <begin position="73"/>
        <end position="92"/>
    </location>
</feature>